<protein>
    <submittedName>
        <fullName evidence="1">Uncharacterized protein</fullName>
    </submittedName>
</protein>
<name>A0A3E0LT07_9CHRO</name>
<evidence type="ECO:0000313" key="2">
    <source>
        <dbReference type="Proteomes" id="UP000257002"/>
    </source>
</evidence>
<accession>A0A3E0LT07</accession>
<dbReference type="EMBL" id="QQWD01000017">
    <property type="protein sequence ID" value="REJ50681.1"/>
    <property type="molecule type" value="Genomic_DNA"/>
</dbReference>
<comment type="caution">
    <text evidence="1">The sequence shown here is derived from an EMBL/GenBank/DDBJ whole genome shotgun (WGS) entry which is preliminary data.</text>
</comment>
<evidence type="ECO:0000313" key="1">
    <source>
        <dbReference type="EMBL" id="REJ50681.1"/>
    </source>
</evidence>
<dbReference type="Proteomes" id="UP000257002">
    <property type="component" value="Unassembled WGS sequence"/>
</dbReference>
<organism evidence="1 2">
    <name type="scientific">Microcystis wesenbergii TW10</name>
    <dbReference type="NCBI Taxonomy" id="2060474"/>
    <lineage>
        <taxon>Bacteria</taxon>
        <taxon>Bacillati</taxon>
        <taxon>Cyanobacteriota</taxon>
        <taxon>Cyanophyceae</taxon>
        <taxon>Oscillatoriophycideae</taxon>
        <taxon>Chroococcales</taxon>
        <taxon>Microcystaceae</taxon>
        <taxon>Microcystis</taxon>
    </lineage>
</organism>
<gene>
    <name evidence="1" type="ORF">DWQ51_14945</name>
</gene>
<dbReference type="AlphaFoldDB" id="A0A3E0LT07"/>
<reference evidence="1 2" key="1">
    <citation type="submission" date="2017-10" db="EMBL/GenBank/DDBJ databases">
        <title>A large-scale comparative metagenomic study reveals the eutrophication-driven functional interactions in six Microcystis-epibionts communities.</title>
        <authorList>
            <person name="Li Q."/>
            <person name="Lin F."/>
        </authorList>
    </citation>
    <scope>NUCLEOTIDE SEQUENCE [LARGE SCALE GENOMIC DNA]</scope>
    <source>
        <strain evidence="1">TW10</strain>
    </source>
</reference>
<feature type="non-terminal residue" evidence="1">
    <location>
        <position position="1"/>
    </location>
</feature>
<sequence length="91" mass="10886">FNSKAVVERRGFRPKFSMMIKSSIEVGWFPGMLPRHHSWPDISLDIQACYWFFDKPMTENDVGELRDYLRDLSPAFADHFFEYHGENKLWI</sequence>
<proteinExistence type="predicted"/>